<dbReference type="InterPro" id="IPR050484">
    <property type="entry name" value="Transf_Hexapept/Carb_Anhydrase"/>
</dbReference>
<dbReference type="CDD" id="cd04645">
    <property type="entry name" value="LbH_gamma_CA_like"/>
    <property type="match status" value="1"/>
</dbReference>
<reference evidence="2" key="1">
    <citation type="submission" date="2023-07" db="EMBL/GenBank/DDBJ databases">
        <title>30 novel species of actinomycetes from the DSMZ collection.</title>
        <authorList>
            <person name="Nouioui I."/>
        </authorList>
    </citation>
    <scope>NUCLEOTIDE SEQUENCE [LARGE SCALE GENOMIC DNA]</scope>
    <source>
        <strain evidence="2">DSM 44917</strain>
    </source>
</reference>
<dbReference type="InterPro" id="IPR011004">
    <property type="entry name" value="Trimer_LpxA-like_sf"/>
</dbReference>
<accession>A0ABU2L952</accession>
<dbReference type="Proteomes" id="UP001183388">
    <property type="component" value="Unassembled WGS sequence"/>
</dbReference>
<dbReference type="Pfam" id="PF00132">
    <property type="entry name" value="Hexapep"/>
    <property type="match status" value="1"/>
</dbReference>
<dbReference type="InterPro" id="IPR047324">
    <property type="entry name" value="LbH_gamma_CA-like"/>
</dbReference>
<dbReference type="EMBL" id="JAVREN010000018">
    <property type="protein sequence ID" value="MDT0308095.1"/>
    <property type="molecule type" value="Genomic_DNA"/>
</dbReference>
<keyword evidence="2" id="KW-1185">Reference proteome</keyword>
<dbReference type="SUPFAM" id="SSF51161">
    <property type="entry name" value="Trimeric LpxA-like enzymes"/>
    <property type="match status" value="1"/>
</dbReference>
<name>A0ABU2L952_9ACTN</name>
<protein>
    <submittedName>
        <fullName evidence="1">Gamma carbonic anhydrase family protein</fullName>
    </submittedName>
</protein>
<sequence>MTMTVAFEGREPRIHPGAWVAPNATVVGDVSLADEASLWYTAVARADAERIEIGGGTNVQDGCVLHADPGFPALIGAGVSIGHRAVVHGCTVEDDVLIGMGSVLLNGSHVGAGSLIAAGTVLLEGFRVPPGSLVAGVPGKVRRPLTEEELAVLRLNAEHYRDLARRHAAAL</sequence>
<comment type="caution">
    <text evidence="1">The sequence shown here is derived from an EMBL/GenBank/DDBJ whole genome shotgun (WGS) entry which is preliminary data.</text>
</comment>
<dbReference type="PANTHER" id="PTHR13061:SF29">
    <property type="entry name" value="GAMMA CARBONIC ANHYDRASE-LIKE 1, MITOCHONDRIAL-RELATED"/>
    <property type="match status" value="1"/>
</dbReference>
<dbReference type="InterPro" id="IPR001451">
    <property type="entry name" value="Hexapep"/>
</dbReference>
<organism evidence="1 2">
    <name type="scientific">Streptomyces boetiae</name>
    <dbReference type="NCBI Taxonomy" id="3075541"/>
    <lineage>
        <taxon>Bacteria</taxon>
        <taxon>Bacillati</taxon>
        <taxon>Actinomycetota</taxon>
        <taxon>Actinomycetes</taxon>
        <taxon>Kitasatosporales</taxon>
        <taxon>Streptomycetaceae</taxon>
        <taxon>Streptomyces</taxon>
    </lineage>
</organism>
<evidence type="ECO:0000313" key="1">
    <source>
        <dbReference type="EMBL" id="MDT0308095.1"/>
    </source>
</evidence>
<gene>
    <name evidence="1" type="ORF">RM780_14135</name>
</gene>
<proteinExistence type="predicted"/>
<dbReference type="Gene3D" id="2.160.10.10">
    <property type="entry name" value="Hexapeptide repeat proteins"/>
    <property type="match status" value="1"/>
</dbReference>
<dbReference type="PANTHER" id="PTHR13061">
    <property type="entry name" value="DYNACTIN SUBUNIT P25"/>
    <property type="match status" value="1"/>
</dbReference>
<evidence type="ECO:0000313" key="2">
    <source>
        <dbReference type="Proteomes" id="UP001183388"/>
    </source>
</evidence>